<dbReference type="InterPro" id="IPR043782">
    <property type="entry name" value="DUF5724"/>
</dbReference>
<evidence type="ECO:0000256" key="1">
    <source>
        <dbReference type="SAM" id="Coils"/>
    </source>
</evidence>
<gene>
    <name evidence="5" type="ORF">OB236_09575</name>
</gene>
<keyword evidence="6" id="KW-1185">Reference proteome</keyword>
<keyword evidence="1" id="KW-0175">Coiled coil</keyword>
<dbReference type="Proteomes" id="UP001652445">
    <property type="component" value="Unassembled WGS sequence"/>
</dbReference>
<feature type="coiled-coil region" evidence="1">
    <location>
        <begin position="1297"/>
        <end position="1324"/>
    </location>
</feature>
<feature type="domain" description="DUF5724" evidence="3">
    <location>
        <begin position="38"/>
        <end position="1241"/>
    </location>
</feature>
<evidence type="ECO:0000313" key="5">
    <source>
        <dbReference type="EMBL" id="MCU6792377.1"/>
    </source>
</evidence>
<evidence type="ECO:0000259" key="2">
    <source>
        <dbReference type="Pfam" id="PF13569"/>
    </source>
</evidence>
<evidence type="ECO:0000313" key="6">
    <source>
        <dbReference type="Proteomes" id="UP001652445"/>
    </source>
</evidence>
<proteinExistence type="predicted"/>
<dbReference type="InterPro" id="IPR025406">
    <property type="entry name" value="DUF4132"/>
</dbReference>
<accession>A0ABT2UCL3</accession>
<evidence type="ECO:0000259" key="3">
    <source>
        <dbReference type="Pfam" id="PF18991"/>
    </source>
</evidence>
<dbReference type="EMBL" id="JAOQIO010000022">
    <property type="protein sequence ID" value="MCU6792377.1"/>
    <property type="molecule type" value="Genomic_DNA"/>
</dbReference>
<evidence type="ECO:0000259" key="4">
    <source>
        <dbReference type="Pfam" id="PF24879"/>
    </source>
</evidence>
<dbReference type="RefSeq" id="WP_262683765.1">
    <property type="nucleotide sequence ID" value="NZ_JAOQIO010000022.1"/>
</dbReference>
<name>A0ABT2UCL3_9BACL</name>
<sequence>MDREEQQAYFTRLEERAQELDLTDTQRQLAVILVKSAKSGYNDDESNKQIYALLHTISNGQDSLIYEPLEVIMQLLVDEYQANIFRYIVRHAVEFPYSSGYSRRPFRSAELSVHKDRILLKFISLLHLQSCEFSVIDYLTKPNYLSEHEFWVPLWAIGDTVAYEIDQHNEAVLQALKEIIYGDNNTALLSAPMISGVFLSHSEEAYRMIGELLVAARLQEGLRQSIVEKMDEGTLSAMVYMLKVISEHNLIRYSSVVRALDVWTGLGLEAADSRVAKQCLEYAVLCLGDKLQRDDWLQSSNVIQIYMSLWATAVHEEKDLDDKIRYLMQDKETYRKVVAQYVLAQSQNTEVKFDIAHEWLEVQDPELQYWIISNYSYSYGYTWQLQDGENIRKIQVQRNPLLENKTVRRQQFEQLAAMAKAMPQKVIHVTSRIFDWMAVTHTVDSIVKKMMYLTAYDMDEEWIAELIALKDTTSPDLRGDLLKDFTNDPMNPVQREFILASLADKSMSNREIALRQAAKFDLNDNEIEQMSGILKLKTGTLRQSAIQILLKQPAEKLESAVDLLMNSRDELQRLAALEMLTELKAEAAHMGLYTRLKEKTSLIKAPTDKERLLLNKLEQADAYTEANGYGLFDPAISTESLTTVKQVPLSQLADVKNLFTLSLQQMEQFLQGLSDLIHDHRHYEYEFEDYSNAKQAVLLGTNLSTLKWRYEEDDLTPSIERYPLAEVWKDYWQASGFGTAELIQLEFYRRADELYRYYSGGLRSWEANYYEAPEGWRTEFLEHLYPMEIVKEMIDLYKRIPYADQVKQLVGAYLDDCPKSEKFKVADQVVNLIVGAFPEERLKEEKEVKLLDLYTAIWHRWQHAYVYDDASFIAFFRLHYMLYHIHEYEYNHLSIEDFARAYELSVIDDNIVFRELLIRPRSDNHINRITHPNFKIVEKHPSLTVFKEQVLGRILEIELNRGDLSTEVTRLANSIRHMEGMDYFIRILSGLDKESFVRGYIYGYGRDVTKKETFSNLLKVCHPQAGEDKVLLKQLLENRKISEQRLLEAAMYAPQWVEIVSDYLGWSGLRSAAWYFHAHINESFSAEKETIVAHYSPISPQDFNDGAFDIRWFQEAYEELGAQKFQILYQCAKYISAGSNHRRSQLFADAVLGSLKLEEMKNSIKDKRNKDHLLTYSLIPLSKNRDRDIRERYEFIHQFLKESKTFGAQRRVSEAKTANIALDNLARNGGYADVIRMTWDMEGRKLDDLLHYLEPKELDDLTAQLVIQDNGKSEIRLTRKGKELKSLPASYKNHEYITALKETKSELTDQYKRAKAELERSMEAGSVFTLNEISLLMRNPVIAPLVSVLVLKAGEHLGYFSNQQLLGVNGERYTIGDEDQLLIAHPLHFAESGLWSLYQKDLFDRQLKQPFKQIFRELYVPNADELASGTLSRRYAGHQVQPRKTVALLKSRMWTVSYEEGLQKVYYKENVVASIYALADWFSPSDVECPTLETVRFFDRKTYESLNLSQVPPIIFSEVMRDVDLVVSVAHVGGVDPEASLTTIHMRTAIVRESLRLLKLDNVELEGNHARITGKLGEYSVHLGSGIVHKQAAGALAIIPVHSQHRGKLFLPFMDEDPRTAGILSKIVLLAQDTKIKDPQILLQLQA</sequence>
<comment type="caution">
    <text evidence="5">The sequence shown here is derived from an EMBL/GenBank/DDBJ whole genome shotgun (WGS) entry which is preliminary data.</text>
</comment>
<protein>
    <submittedName>
        <fullName evidence="5">DUF4132 domain-containing protein</fullName>
    </submittedName>
</protein>
<reference evidence="5 6" key="1">
    <citation type="submission" date="2022-09" db="EMBL/GenBank/DDBJ databases">
        <authorList>
            <person name="Han X.L."/>
            <person name="Wang Q."/>
            <person name="Lu T."/>
        </authorList>
    </citation>
    <scope>NUCLEOTIDE SEQUENCE [LARGE SCALE GENOMIC DNA]</scope>
    <source>
        <strain evidence="5 6">WQ 127069</strain>
    </source>
</reference>
<organism evidence="5 6">
    <name type="scientific">Paenibacillus baimaensis</name>
    <dbReference type="NCBI Taxonomy" id="2982185"/>
    <lineage>
        <taxon>Bacteria</taxon>
        <taxon>Bacillati</taxon>
        <taxon>Bacillota</taxon>
        <taxon>Bacilli</taxon>
        <taxon>Bacillales</taxon>
        <taxon>Paenibacillaceae</taxon>
        <taxon>Paenibacillus</taxon>
    </lineage>
</organism>
<feature type="domain" description="DUF7737" evidence="4">
    <location>
        <begin position="1545"/>
        <end position="1645"/>
    </location>
</feature>
<dbReference type="InterPro" id="IPR056639">
    <property type="entry name" value="DUF7737"/>
</dbReference>
<feature type="domain" description="DUF4132" evidence="2">
    <location>
        <begin position="1281"/>
        <end position="1454"/>
    </location>
</feature>
<dbReference type="Pfam" id="PF24879">
    <property type="entry name" value="DUF7737"/>
    <property type="match status" value="1"/>
</dbReference>
<dbReference type="Pfam" id="PF13569">
    <property type="entry name" value="DUF4132"/>
    <property type="match status" value="1"/>
</dbReference>
<dbReference type="Pfam" id="PF18991">
    <property type="entry name" value="DUF5724"/>
    <property type="match status" value="1"/>
</dbReference>